<dbReference type="Proteomes" id="UP001203880">
    <property type="component" value="Unassembled WGS sequence"/>
</dbReference>
<evidence type="ECO:0000313" key="2">
    <source>
        <dbReference type="Proteomes" id="UP001203880"/>
    </source>
</evidence>
<protein>
    <recommendedName>
        <fullName evidence="3">Lipoprotein</fullName>
    </recommendedName>
</protein>
<dbReference type="RefSeq" id="WP_249712166.1">
    <property type="nucleotide sequence ID" value="NZ_JAMFMB010000027.1"/>
</dbReference>
<dbReference type="PROSITE" id="PS51257">
    <property type="entry name" value="PROKAR_LIPOPROTEIN"/>
    <property type="match status" value="1"/>
</dbReference>
<keyword evidence="2" id="KW-1185">Reference proteome</keyword>
<name>A0ABT0Q7M0_9RHOB</name>
<organism evidence="1 2">
    <name type="scientific">Ruegeria spongiae</name>
    <dbReference type="NCBI Taxonomy" id="2942209"/>
    <lineage>
        <taxon>Bacteria</taxon>
        <taxon>Pseudomonadati</taxon>
        <taxon>Pseudomonadota</taxon>
        <taxon>Alphaproteobacteria</taxon>
        <taxon>Rhodobacterales</taxon>
        <taxon>Roseobacteraceae</taxon>
        <taxon>Ruegeria</taxon>
    </lineage>
</organism>
<reference evidence="1" key="1">
    <citation type="submission" date="2022-05" db="EMBL/GenBank/DDBJ databases">
        <authorList>
            <person name="Park J.-S."/>
        </authorList>
    </citation>
    <scope>NUCLEOTIDE SEQUENCE</scope>
    <source>
        <strain evidence="1">2012CJ41-6</strain>
    </source>
</reference>
<accession>A0ABT0Q7M0</accession>
<sequence>MKYAPLTAALLIATLAGCDTTPSAGTPSYGPPEASGLVTARPYPDEGGTCQVIGENALTVEYLGDASVLVGCPVVETVAVEEVLSEGATQVETVGEWVLLMVPTG</sequence>
<proteinExistence type="predicted"/>
<evidence type="ECO:0008006" key="3">
    <source>
        <dbReference type="Google" id="ProtNLM"/>
    </source>
</evidence>
<gene>
    <name evidence="1" type="ORF">M3P21_17905</name>
</gene>
<comment type="caution">
    <text evidence="1">The sequence shown here is derived from an EMBL/GenBank/DDBJ whole genome shotgun (WGS) entry which is preliminary data.</text>
</comment>
<evidence type="ECO:0000313" key="1">
    <source>
        <dbReference type="EMBL" id="MCL6285407.1"/>
    </source>
</evidence>
<dbReference type="EMBL" id="JAMFMB010000027">
    <property type="protein sequence ID" value="MCL6285407.1"/>
    <property type="molecule type" value="Genomic_DNA"/>
</dbReference>